<evidence type="ECO:0000313" key="1">
    <source>
        <dbReference type="EMBL" id="XDJ00710.1"/>
    </source>
</evidence>
<organism evidence="1">
    <name type="scientific">Salmonella phage PMBT26</name>
    <dbReference type="NCBI Taxonomy" id="3229745"/>
    <lineage>
        <taxon>Viruses</taxon>
        <taxon>Duplodnaviria</taxon>
        <taxon>Heunggongvirae</taxon>
        <taxon>Uroviricota</taxon>
        <taxon>Caudoviricetes</taxon>
    </lineage>
</organism>
<dbReference type="EMBL" id="PP926508">
    <property type="protein sequence ID" value="XDJ00710.1"/>
    <property type="molecule type" value="Genomic_DNA"/>
</dbReference>
<accession>A0AB39C2W5</accession>
<protein>
    <submittedName>
        <fullName evidence="1">Uncharacterized protein</fullName>
    </submittedName>
</protein>
<proteinExistence type="predicted"/>
<sequence>MGRSANPMRFWEELRKEQHGWRETPGLLRFWG</sequence>
<reference evidence="1" key="1">
    <citation type="submission" date="2024-06" db="EMBL/GenBank/DDBJ databases">
        <title>This phage originates from the Bacteriophage catalogue of the Bacteriophage Competence Centre, Department of Microbiology und Biotechnology, Max Rubner-Institut, Kiel, Germany.</title>
        <authorList>
            <person name="Sprotte S."/>
            <person name="Brinks E."/>
            <person name="Hille F."/>
        </authorList>
    </citation>
    <scope>NUCLEOTIDE SEQUENCE</scope>
</reference>
<name>A0AB39C2W5_9CAUD</name>